<evidence type="ECO:0000259" key="3">
    <source>
        <dbReference type="Pfam" id="PF12708"/>
    </source>
</evidence>
<dbReference type="GO" id="GO:0019058">
    <property type="term" value="P:viral life cycle"/>
    <property type="evidence" value="ECO:0007669"/>
    <property type="project" value="UniProtKB-ARBA"/>
</dbReference>
<dbReference type="EMBL" id="DQ535032">
    <property type="protein sequence ID" value="ABG21604.1"/>
    <property type="molecule type" value="Genomic_DNA"/>
</dbReference>
<dbReference type="SUPFAM" id="SSF51126">
    <property type="entry name" value="Pectin lyase-like"/>
    <property type="match status" value="1"/>
</dbReference>
<name>A6MAC6_9CAUD</name>
<dbReference type="InterPro" id="IPR012334">
    <property type="entry name" value="Pectin_lyas_fold"/>
</dbReference>
<dbReference type="InterPro" id="IPR024535">
    <property type="entry name" value="RHGA/B-epi-like_pectate_lyase"/>
</dbReference>
<sequence>MAKNNYKPSREDKFNRARNDYNYGNGFNSRGLAPAYLGADSLPQAVSDVHWSEHGLAKRIDDLELEVNDININISNDQINEDQVINDIGQLTIGGGESLTNYSGYLTKVLTTRPRIFADSFEDETYMQANDRLRGFTTNYQWIAYNEDSINSKGKLDKLIDYTFITDTHVEDKSNSRYVYKGQIRLPQLGTMKRIFVTQIGNNIVVRYLLSSTIPNGDVVGYTGTIVREEYDFKGNQVSKANESIAHTPLILLGAFNADSNDDSDYIQYISTDYKLIQNYDSNDLIIGPLPSDVIDMIDPVNELVSDSKVAYIMTYDNKGHLKFPLKGFTLLDVIKDDIYKKSETDEDSDEPIIDKTGKASLVEGKEYANLHRKFATVEFTFDSELMKKFVSITPRVSTKRLKVDKFDQQMWNEGGFYTEVYDSEVDDTTKDYLYPAASHIFYMADSLAWPDTDWFADTMFEYHTDSPSPFSFFRERDYMEFSKITFNSGMRKIYPEIQQDFGIGDVPFTIDFDWSKATEEVTVHLVKPFKLMRYLREKGNNTLVGGKAVAVNTRLGYTVTQNSDAVIDAANTNILAVYNKLDFVMPVHKEAHNYVSLQPNYNSNAYLHQFVRYQVVSPMPNETTGKSIFDNADSVTRLTYFDTRGSQTIDLTSLTGAFINNSNFDEQFGDIVGSANAVSPGSTNDFLYNLTNSRFIFTSNDKYKDLPFMYTSEGAYGSTLNHTFMLTNNQDSKGMTQILCVTESNADNVVSSLMFRRTVRKSGNAVSGVSAWLGSGHVQWVQESGLTTPPSGKTGKDIFQVMNTTGIYHLAEEVTPVTAFPNTSPSTGNTNIGDWAGQYVGTAQPKHAVFANAKDVRFEVYNAKDGLRHVMLTVTDALGKSMTYHNVAKATGKTSDGVNLDATVDNTSGGYTYVLDKWLPGAYVGDNDNPLPPDLNVGDKDNWGEIALSELIRSRKPEGYDSAYPDLPARLDQQIGKTTDFRSFEQDKSFMTRVYNESAERGVNVKWFGAKGDGIANDTNSIQNAINHVNSIGGGTVLIPIGTYLHDGLISYTGVSIIGESWKNTLLKNISIDTDSISIQGSGYLWPEQYKIANLHLTSDIVVKDMRKGINNYINRFFRYENLKITNHGTGLYERGSWYSEHIGINISNCDIGIMIPAYSIPGTPNSFTDCSIISCRIGLLVEPGVDTIVWRGGHIGGCSEKAIYLDSTKSYNMRNLSFDSVNIEGNLGSEDVTIGYASGDKTNGYIHNVIFTNCRFAQWNVIPNKVGVAINYGSEIITLINCYFIGYTTCVVDTSTFANGQTLIENCGMTNSSNGFNLRGNIGEFSSINGHYRKKYFSYPTAIENISSILTVHDNSAILFAEKNGNNVKIGLSITSEIPAFSDLVIFSNNAYMRALDVVLPGGQYPLSSYFASKRIKNRTKLPSETYLLIDYFVN</sequence>
<gene>
    <name evidence="4" type="ORF">KSY1p061</name>
</gene>
<reference evidence="4 5" key="1">
    <citation type="journal article" date="2007" name="Virology">
        <title>KSY1, a lactococcal phage with a T7-like transcription.</title>
        <authorList>
            <person name="Chopin A."/>
            <person name="Deveau H."/>
            <person name="Ehrlich S.D."/>
            <person name="Moineau S."/>
            <person name="Chopin M.C."/>
        </authorList>
    </citation>
    <scope>NUCLEOTIDE SEQUENCE</scope>
</reference>
<feature type="domain" description="Rhamnogalacturonase A/B/Epimerase-like pectate lyase" evidence="3">
    <location>
        <begin position="1004"/>
        <end position="1073"/>
    </location>
</feature>
<accession>A6MAC6</accession>
<dbReference type="RefSeq" id="YP_001469060.1">
    <property type="nucleotide sequence ID" value="NC_009817.1"/>
</dbReference>
<dbReference type="Gene3D" id="2.160.20.10">
    <property type="entry name" value="Single-stranded right-handed beta-helix, Pectin lyase-like"/>
    <property type="match status" value="1"/>
</dbReference>
<dbReference type="GO" id="GO:0051701">
    <property type="term" value="P:biological process involved in interaction with host"/>
    <property type="evidence" value="ECO:0007669"/>
    <property type="project" value="UniProtKB-ARBA"/>
</dbReference>
<dbReference type="GeneID" id="5602010"/>
<dbReference type="Pfam" id="PF12708">
    <property type="entry name" value="Pect-lyase_RHGA_epim"/>
    <property type="match status" value="1"/>
</dbReference>
<proteinExistence type="predicted"/>
<evidence type="ECO:0000313" key="4">
    <source>
        <dbReference type="EMBL" id="ABG21604.1"/>
    </source>
</evidence>
<dbReference type="InterPro" id="IPR011050">
    <property type="entry name" value="Pectin_lyase_fold/virulence"/>
</dbReference>
<evidence type="ECO:0000256" key="1">
    <source>
        <dbReference type="ARBA" id="ARBA00004328"/>
    </source>
</evidence>
<dbReference type="KEGG" id="vg:5602010"/>
<evidence type="ECO:0000256" key="2">
    <source>
        <dbReference type="ARBA" id="ARBA00022844"/>
    </source>
</evidence>
<evidence type="ECO:0000313" key="5">
    <source>
        <dbReference type="Proteomes" id="UP000000714"/>
    </source>
</evidence>
<organism evidence="4 5">
    <name type="scientific">Lactococcus phage KSY1</name>
    <dbReference type="NCBI Taxonomy" id="2913972"/>
    <lineage>
        <taxon>Viruses</taxon>
        <taxon>Duplodnaviria</taxon>
        <taxon>Heunggongvirae</taxon>
        <taxon>Uroviricota</taxon>
        <taxon>Caudoviricetes</taxon>
        <taxon>Chopinvirus</taxon>
        <taxon>Chopinvirus KSY1</taxon>
    </lineage>
</organism>
<protein>
    <submittedName>
        <fullName evidence="4">Gp061</fullName>
    </submittedName>
</protein>
<keyword evidence="5" id="KW-1185">Reference proteome</keyword>
<comment type="subcellular location">
    <subcellularLocation>
        <location evidence="1">Virion</location>
    </subcellularLocation>
</comment>
<dbReference type="GO" id="GO:0044423">
    <property type="term" value="C:virion component"/>
    <property type="evidence" value="ECO:0007669"/>
    <property type="project" value="UniProtKB-KW"/>
</dbReference>
<keyword evidence="2" id="KW-0946">Virion</keyword>
<dbReference type="Proteomes" id="UP000000714">
    <property type="component" value="Segment"/>
</dbReference>